<gene>
    <name evidence="1" type="ORF">PRI8871_02285</name>
</gene>
<dbReference type="EMBL" id="OMOJ01000004">
    <property type="protein sequence ID" value="SPF80475.1"/>
    <property type="molecule type" value="Genomic_DNA"/>
</dbReference>
<evidence type="ECO:0000313" key="2">
    <source>
        <dbReference type="Proteomes" id="UP000244904"/>
    </source>
</evidence>
<reference evidence="2" key="1">
    <citation type="submission" date="2018-03" db="EMBL/GenBank/DDBJ databases">
        <authorList>
            <person name="Rodrigo-Torres L."/>
            <person name="Arahal R. D."/>
            <person name="Lucena T."/>
        </authorList>
    </citation>
    <scope>NUCLEOTIDE SEQUENCE [LARGE SCALE GENOMIC DNA]</scope>
    <source>
        <strain evidence="2">CECT 8871</strain>
    </source>
</reference>
<dbReference type="AlphaFoldDB" id="A0A2R8AWQ4"/>
<organism evidence="1 2">
    <name type="scientific">Pseudoprimorskyibacter insulae</name>
    <dbReference type="NCBI Taxonomy" id="1695997"/>
    <lineage>
        <taxon>Bacteria</taxon>
        <taxon>Pseudomonadati</taxon>
        <taxon>Pseudomonadota</taxon>
        <taxon>Alphaproteobacteria</taxon>
        <taxon>Rhodobacterales</taxon>
        <taxon>Paracoccaceae</taxon>
        <taxon>Pseudoprimorskyibacter</taxon>
    </lineage>
</organism>
<evidence type="ECO:0000313" key="1">
    <source>
        <dbReference type="EMBL" id="SPF80475.1"/>
    </source>
</evidence>
<proteinExistence type="predicted"/>
<keyword evidence="2" id="KW-1185">Reference proteome</keyword>
<sequence length="64" mass="6868">MVRGVSRSEFQAIFAETAGAGQAGPQEAFVIYKPANQILWALNDGEAQSPITLRIGTVDYDLLA</sequence>
<name>A0A2R8AWQ4_9RHOB</name>
<protein>
    <submittedName>
        <fullName evidence="1">Uncharacterized protein</fullName>
    </submittedName>
</protein>
<accession>A0A2R8AWQ4</accession>
<dbReference type="Proteomes" id="UP000244904">
    <property type="component" value="Unassembled WGS sequence"/>
</dbReference>